<keyword evidence="11" id="KW-0489">Methyltransferase</keyword>
<feature type="binding site" evidence="7 10">
    <location>
        <position position="114"/>
    </location>
    <ligand>
        <name>Mg(2+)</name>
        <dbReference type="ChEBI" id="CHEBI:18420"/>
    </ligand>
</feature>
<dbReference type="InterPro" id="IPR040442">
    <property type="entry name" value="Pyrv_kinase-like_dom_sf"/>
</dbReference>
<dbReference type="Pfam" id="PF02548">
    <property type="entry name" value="Pantoate_transf"/>
    <property type="match status" value="1"/>
</dbReference>
<keyword evidence="7" id="KW-0963">Cytoplasm</keyword>
<evidence type="ECO:0000256" key="5">
    <source>
        <dbReference type="ARBA" id="ARBA00022679"/>
    </source>
</evidence>
<dbReference type="EC" id="2.1.2.11" evidence="7"/>
<keyword evidence="7 10" id="KW-0460">Magnesium</keyword>
<dbReference type="GO" id="GO:0015940">
    <property type="term" value="P:pantothenate biosynthetic process"/>
    <property type="evidence" value="ECO:0007669"/>
    <property type="project" value="UniProtKB-UniRule"/>
</dbReference>
<evidence type="ECO:0000256" key="4">
    <source>
        <dbReference type="ARBA" id="ARBA00022655"/>
    </source>
</evidence>
<evidence type="ECO:0000313" key="11">
    <source>
        <dbReference type="EMBL" id="CUV66258.1"/>
    </source>
</evidence>
<dbReference type="PANTHER" id="PTHR20881">
    <property type="entry name" value="3-METHYL-2-OXOBUTANOATE HYDROXYMETHYLTRANSFERASE"/>
    <property type="match status" value="1"/>
</dbReference>
<dbReference type="NCBIfam" id="TIGR00222">
    <property type="entry name" value="panB"/>
    <property type="match status" value="1"/>
</dbReference>
<feature type="binding site" evidence="7 9">
    <location>
        <position position="112"/>
    </location>
    <ligand>
        <name>3-methyl-2-oxobutanoate</name>
        <dbReference type="ChEBI" id="CHEBI:11851"/>
    </ligand>
</feature>
<evidence type="ECO:0000256" key="9">
    <source>
        <dbReference type="PIRSR" id="PIRSR000388-2"/>
    </source>
</evidence>
<feature type="binding site" evidence="7 10">
    <location>
        <position position="44"/>
    </location>
    <ligand>
        <name>Mg(2+)</name>
        <dbReference type="ChEBI" id="CHEBI:18420"/>
    </ligand>
</feature>
<comment type="pathway">
    <text evidence="1 7">Cofactor biosynthesis; (R)-pantothenate biosynthesis; (R)-pantoate from 3-methyl-2-oxobutanoate: step 1/2.</text>
</comment>
<evidence type="ECO:0000256" key="7">
    <source>
        <dbReference type="HAMAP-Rule" id="MF_00156"/>
    </source>
</evidence>
<organism evidence="11">
    <name type="scientific">Sulfurovum sp. enrichment culture clone C5</name>
    <dbReference type="NCBI Taxonomy" id="497650"/>
    <lineage>
        <taxon>Bacteria</taxon>
        <taxon>Pseudomonadati</taxon>
        <taxon>Campylobacterota</taxon>
        <taxon>Epsilonproteobacteria</taxon>
        <taxon>Campylobacterales</taxon>
        <taxon>Sulfurovaceae</taxon>
        <taxon>Sulfurovum</taxon>
        <taxon>environmental samples</taxon>
    </lineage>
</organism>
<feature type="binding site" evidence="7 9">
    <location>
        <begin position="44"/>
        <end position="45"/>
    </location>
    <ligand>
        <name>3-methyl-2-oxobutanoate</name>
        <dbReference type="ChEBI" id="CHEBI:11851"/>
    </ligand>
</feature>
<accession>A0A0S4XPJ9</accession>
<dbReference type="SUPFAM" id="SSF51621">
    <property type="entry name" value="Phosphoenolpyruvate/pyruvate domain"/>
    <property type="match status" value="1"/>
</dbReference>
<comment type="subcellular location">
    <subcellularLocation>
        <location evidence="7">Cytoplasm</location>
    </subcellularLocation>
</comment>
<dbReference type="GO" id="GO:0000287">
    <property type="term" value="F:magnesium ion binding"/>
    <property type="evidence" value="ECO:0007669"/>
    <property type="project" value="TreeGrafter"/>
</dbReference>
<comment type="function">
    <text evidence="6 7">Catalyzes the reversible reaction in which hydroxymethyl group from 5,10-methylenetetrahydrofolate is transferred onto alpha-ketoisovalerate to form ketopantoate.</text>
</comment>
<proteinExistence type="inferred from homology"/>
<dbReference type="InterPro" id="IPR015813">
    <property type="entry name" value="Pyrv/PenolPyrv_kinase-like_dom"/>
</dbReference>
<comment type="cofactor">
    <cofactor evidence="7 10">
        <name>Mg(2+)</name>
        <dbReference type="ChEBI" id="CHEBI:18420"/>
    </cofactor>
    <text evidence="7 10">Binds 1 Mg(2+) ion per subunit.</text>
</comment>
<keyword evidence="7 10" id="KW-0479">Metal-binding</keyword>
<dbReference type="InterPro" id="IPR003700">
    <property type="entry name" value="Pantoate_hydroxy_MeTrfase"/>
</dbReference>
<protein>
    <recommendedName>
        <fullName evidence="7">3-methyl-2-oxobutanoate hydroxymethyltransferase</fullName>
        <ecNumber evidence="7">2.1.2.11</ecNumber>
    </recommendedName>
    <alternativeName>
        <fullName evidence="7">Ketopantoate hydroxymethyltransferase</fullName>
        <shortName evidence="7">KPHMT</shortName>
    </alternativeName>
</protein>
<dbReference type="UniPathway" id="UPA00028">
    <property type="reaction ID" value="UER00003"/>
</dbReference>
<feature type="binding site" evidence="7 9">
    <location>
        <position position="83"/>
    </location>
    <ligand>
        <name>3-methyl-2-oxobutanoate</name>
        <dbReference type="ChEBI" id="CHEBI:11851"/>
    </ligand>
</feature>
<dbReference type="AlphaFoldDB" id="A0A0S4XPJ9"/>
<evidence type="ECO:0000256" key="10">
    <source>
        <dbReference type="PIRSR" id="PIRSR000388-3"/>
    </source>
</evidence>
<dbReference type="HAMAP" id="MF_00156">
    <property type="entry name" value="PanB"/>
    <property type="match status" value="1"/>
</dbReference>
<dbReference type="PIRSF" id="PIRSF000388">
    <property type="entry name" value="Pantoate_hydroxy_MeTrfase"/>
    <property type="match status" value="1"/>
</dbReference>
<comment type="subunit">
    <text evidence="3 7">Homodecamer; pentamer of dimers.</text>
</comment>
<evidence type="ECO:0000256" key="2">
    <source>
        <dbReference type="ARBA" id="ARBA00008676"/>
    </source>
</evidence>
<dbReference type="GO" id="GO:0005737">
    <property type="term" value="C:cytoplasm"/>
    <property type="evidence" value="ECO:0007669"/>
    <property type="project" value="UniProtKB-SubCell"/>
</dbReference>
<evidence type="ECO:0000256" key="8">
    <source>
        <dbReference type="PIRSR" id="PIRSR000388-1"/>
    </source>
</evidence>
<comment type="similarity">
    <text evidence="2 7">Belongs to the PanB family.</text>
</comment>
<dbReference type="GO" id="GO:0032259">
    <property type="term" value="P:methylation"/>
    <property type="evidence" value="ECO:0007669"/>
    <property type="project" value="UniProtKB-KW"/>
</dbReference>
<feature type="binding site" evidence="7 10">
    <location>
        <position position="83"/>
    </location>
    <ligand>
        <name>Mg(2+)</name>
        <dbReference type="ChEBI" id="CHEBI:18420"/>
    </ligand>
</feature>
<evidence type="ECO:0000256" key="6">
    <source>
        <dbReference type="ARBA" id="ARBA00056497"/>
    </source>
</evidence>
<dbReference type="NCBIfam" id="NF001452">
    <property type="entry name" value="PRK00311.1"/>
    <property type="match status" value="1"/>
</dbReference>
<dbReference type="PANTHER" id="PTHR20881:SF0">
    <property type="entry name" value="3-METHYL-2-OXOBUTANOATE HYDROXYMETHYLTRANSFERASE"/>
    <property type="match status" value="1"/>
</dbReference>
<dbReference type="CDD" id="cd06557">
    <property type="entry name" value="KPHMT-like"/>
    <property type="match status" value="1"/>
</dbReference>
<gene>
    <name evidence="7 11" type="primary">panB</name>
    <name evidence="11" type="ORF">BN3087_690006</name>
</gene>
<dbReference type="GO" id="GO:0003864">
    <property type="term" value="F:3-methyl-2-oxobutanoate hydroxymethyltransferase activity"/>
    <property type="evidence" value="ECO:0007669"/>
    <property type="project" value="UniProtKB-UniRule"/>
</dbReference>
<comment type="catalytic activity">
    <reaction evidence="7">
        <text>(6R)-5,10-methylene-5,6,7,8-tetrahydrofolate + 3-methyl-2-oxobutanoate + H2O = 2-dehydropantoate + (6S)-5,6,7,8-tetrahydrofolate</text>
        <dbReference type="Rhea" id="RHEA:11824"/>
        <dbReference type="ChEBI" id="CHEBI:11561"/>
        <dbReference type="ChEBI" id="CHEBI:11851"/>
        <dbReference type="ChEBI" id="CHEBI:15377"/>
        <dbReference type="ChEBI" id="CHEBI:15636"/>
        <dbReference type="ChEBI" id="CHEBI:57453"/>
        <dbReference type="EC" id="2.1.2.11"/>
    </reaction>
</comment>
<dbReference type="EMBL" id="FAXN01000072">
    <property type="protein sequence ID" value="CUV66258.1"/>
    <property type="molecule type" value="Genomic_DNA"/>
</dbReference>
<dbReference type="Gene3D" id="3.20.20.60">
    <property type="entry name" value="Phosphoenolpyruvate-binding domains"/>
    <property type="match status" value="1"/>
</dbReference>
<feature type="active site" description="Proton acceptor" evidence="7 8">
    <location>
        <position position="181"/>
    </location>
</feature>
<dbReference type="GO" id="GO:0008168">
    <property type="term" value="F:methyltransferase activity"/>
    <property type="evidence" value="ECO:0007669"/>
    <property type="project" value="UniProtKB-KW"/>
</dbReference>
<name>A0A0S4XPJ9_9BACT</name>
<keyword evidence="5 7" id="KW-0808">Transferase</keyword>
<sequence>MNKKITLKTLQSMKGHEKIVMVTAYDALFASLFDENVDVILIGDSLNMTFGGQEDTLSITMDEMIYHAKAVCNGAKKSFLLLDMPFGTCGDKKQALKNATKAYKETKIDAVKIEGGKEKADIIKYLTDNEIAVCGHIGLKPQSARGEGGYSVKGKSEDEKKSIIEDALAIEAAGAVMIVIEGVKPDVASAVSSAVKIPTVGIGAGVDCDGQVLVWSDMLGLNDNFVPKFVKRYIDGSTIVKDAIKQYSNEVKKASFPNEQFTY</sequence>
<evidence type="ECO:0000256" key="3">
    <source>
        <dbReference type="ARBA" id="ARBA00011424"/>
    </source>
</evidence>
<reference evidence="11" key="1">
    <citation type="submission" date="2015-11" db="EMBL/GenBank/DDBJ databases">
        <authorList>
            <person name="Zhang Y."/>
            <person name="Guo Z."/>
        </authorList>
    </citation>
    <scope>NUCLEOTIDE SEQUENCE</scope>
    <source>
        <strain evidence="11">BN30871</strain>
    </source>
</reference>
<dbReference type="FunFam" id="3.20.20.60:FF:000003">
    <property type="entry name" value="3-methyl-2-oxobutanoate hydroxymethyltransferase"/>
    <property type="match status" value="1"/>
</dbReference>
<keyword evidence="4 7" id="KW-0566">Pantothenate biosynthesis</keyword>
<evidence type="ECO:0000256" key="1">
    <source>
        <dbReference type="ARBA" id="ARBA00005033"/>
    </source>
</evidence>